<dbReference type="GO" id="GO:0016567">
    <property type="term" value="P:protein ubiquitination"/>
    <property type="evidence" value="ECO:0007669"/>
    <property type="project" value="InterPro"/>
</dbReference>
<dbReference type="Pfam" id="PF00651">
    <property type="entry name" value="BTB"/>
    <property type="match status" value="1"/>
</dbReference>
<dbReference type="Pfam" id="PF24570">
    <property type="entry name" value="BACK_BPM_SPOP"/>
    <property type="match status" value="1"/>
</dbReference>
<dbReference type="InterPro" id="IPR056423">
    <property type="entry name" value="BACK_BPM_SPOP"/>
</dbReference>
<proteinExistence type="inferred from homology"/>
<dbReference type="SMART" id="SM00225">
    <property type="entry name" value="BTB"/>
    <property type="match status" value="1"/>
</dbReference>
<dbReference type="InterPro" id="IPR045005">
    <property type="entry name" value="BPM1-6"/>
</dbReference>
<evidence type="ECO:0000256" key="1">
    <source>
        <dbReference type="ARBA" id="ARBA00004906"/>
    </source>
</evidence>
<feature type="domain" description="MATH" evidence="4">
    <location>
        <begin position="19"/>
        <end position="153"/>
    </location>
</feature>
<reference evidence="5" key="1">
    <citation type="submission" date="2022-08" db="EMBL/GenBank/DDBJ databases">
        <authorList>
            <person name="Marques A."/>
        </authorList>
    </citation>
    <scope>NUCLEOTIDE SEQUENCE</scope>
    <source>
        <strain evidence="5">RhyPub2mFocal</strain>
        <tissue evidence="5">Leaves</tissue>
    </source>
</reference>
<dbReference type="InterPro" id="IPR002083">
    <property type="entry name" value="MATH/TRAF_dom"/>
</dbReference>
<evidence type="ECO:0000313" key="5">
    <source>
        <dbReference type="EMBL" id="KAJ4744987.1"/>
    </source>
</evidence>
<keyword evidence="6" id="KW-1185">Reference proteome</keyword>
<comment type="caution">
    <text evidence="5">The sequence shown here is derived from an EMBL/GenBank/DDBJ whole genome shotgun (WGS) entry which is preliminary data.</text>
</comment>
<dbReference type="InterPro" id="IPR008974">
    <property type="entry name" value="TRAF-like"/>
</dbReference>
<dbReference type="SUPFAM" id="SSF49599">
    <property type="entry name" value="TRAF domain-like"/>
    <property type="match status" value="1"/>
</dbReference>
<feature type="domain" description="BTB" evidence="3">
    <location>
        <begin position="188"/>
        <end position="260"/>
    </location>
</feature>
<organism evidence="5 6">
    <name type="scientific">Rhynchospora pubera</name>
    <dbReference type="NCBI Taxonomy" id="906938"/>
    <lineage>
        <taxon>Eukaryota</taxon>
        <taxon>Viridiplantae</taxon>
        <taxon>Streptophyta</taxon>
        <taxon>Embryophyta</taxon>
        <taxon>Tracheophyta</taxon>
        <taxon>Spermatophyta</taxon>
        <taxon>Magnoliopsida</taxon>
        <taxon>Liliopsida</taxon>
        <taxon>Poales</taxon>
        <taxon>Cyperaceae</taxon>
        <taxon>Cyperoideae</taxon>
        <taxon>Rhynchosporeae</taxon>
        <taxon>Rhynchospora</taxon>
    </lineage>
</organism>
<sequence length="375" mass="41612">MALAQSSPRGLISIREMASRSYQLKINYSATIKFRPGSYLKSPSFSVGGYEWMLFYYPRGRKETSDRGQGVSVSLYVFLRTVAKNVDAIFYFTLLENNGSLSTTKTKRVSQAFSHDSFASRDLPSGCWVRLFTQDDTVDKYLLDGHIIITCTVTILGSDSTPAGSSSTTPSLDFREDFANLWLDKEMLDVTFEVNGELFQAHKLVLAARSPVFKNILFGVGPSQQGQLSGAGAVQIEGMQLSVFKMMLQFIYTDSVPQDQELANNDIDTLAITQQLLAAADTYALTMLKLMCEERLCRELSIDSFATTLVLAEQHDCPRLKAACLYFASDPENLSKIALTDEYLNLSLAYPSILRALRDKCRAAPLDSDHSSTST</sequence>
<dbReference type="PANTHER" id="PTHR26379:SF187">
    <property type="entry name" value="OS07G0655300 PROTEIN"/>
    <property type="match status" value="1"/>
</dbReference>
<evidence type="ECO:0000259" key="4">
    <source>
        <dbReference type="PROSITE" id="PS50144"/>
    </source>
</evidence>
<dbReference type="EMBL" id="JAMFTS010000007">
    <property type="protein sequence ID" value="KAJ4744987.1"/>
    <property type="molecule type" value="Genomic_DNA"/>
</dbReference>
<dbReference type="PROSITE" id="PS50097">
    <property type="entry name" value="BTB"/>
    <property type="match status" value="1"/>
</dbReference>
<protein>
    <submittedName>
        <fullName evidence="5">BTB/POZ/MATH-domain protein</fullName>
    </submittedName>
</protein>
<gene>
    <name evidence="5" type="ORF">LUZ62_000024</name>
</gene>
<dbReference type="Gene3D" id="3.30.710.10">
    <property type="entry name" value="Potassium Channel Kv1.1, Chain A"/>
    <property type="match status" value="1"/>
</dbReference>
<comment type="similarity">
    <text evidence="2">Belongs to the Tdpoz family.</text>
</comment>
<name>A0AAV8BQW7_9POAL</name>
<dbReference type="InterPro" id="IPR011333">
    <property type="entry name" value="SKP1/BTB/POZ_sf"/>
</dbReference>
<dbReference type="AlphaFoldDB" id="A0AAV8BQW7"/>
<dbReference type="Proteomes" id="UP001140206">
    <property type="component" value="Unassembled WGS sequence"/>
</dbReference>
<dbReference type="Pfam" id="PF22486">
    <property type="entry name" value="MATH_2"/>
    <property type="match status" value="1"/>
</dbReference>
<evidence type="ECO:0000259" key="3">
    <source>
        <dbReference type="PROSITE" id="PS50097"/>
    </source>
</evidence>
<comment type="pathway">
    <text evidence="1">Protein modification; protein ubiquitination.</text>
</comment>
<dbReference type="PANTHER" id="PTHR26379">
    <property type="entry name" value="BTB/POZ AND MATH DOMAIN-CONTAINING PROTEIN 1"/>
    <property type="match status" value="1"/>
</dbReference>
<dbReference type="CDD" id="cd00121">
    <property type="entry name" value="MATH"/>
    <property type="match status" value="1"/>
</dbReference>
<dbReference type="Gene3D" id="6.10.250.3030">
    <property type="match status" value="1"/>
</dbReference>
<dbReference type="PROSITE" id="PS50144">
    <property type="entry name" value="MATH"/>
    <property type="match status" value="1"/>
</dbReference>
<dbReference type="Gene3D" id="2.60.210.10">
    <property type="entry name" value="Apoptosis, Tumor Necrosis Factor Receptor Associated Protein 2, Chain A"/>
    <property type="match status" value="1"/>
</dbReference>
<evidence type="ECO:0000256" key="2">
    <source>
        <dbReference type="ARBA" id="ARBA00010846"/>
    </source>
</evidence>
<evidence type="ECO:0000313" key="6">
    <source>
        <dbReference type="Proteomes" id="UP001140206"/>
    </source>
</evidence>
<dbReference type="InterPro" id="IPR000210">
    <property type="entry name" value="BTB/POZ_dom"/>
</dbReference>
<accession>A0AAV8BQW7</accession>
<dbReference type="SUPFAM" id="SSF54695">
    <property type="entry name" value="POZ domain"/>
    <property type="match status" value="1"/>
</dbReference>